<evidence type="ECO:0000256" key="1">
    <source>
        <dbReference type="SAM" id="Coils"/>
    </source>
</evidence>
<protein>
    <submittedName>
        <fullName evidence="2">Uncharacterized protein</fullName>
    </submittedName>
</protein>
<reference evidence="2" key="1">
    <citation type="journal article" date="2022" name="bioRxiv">
        <title>Sequencing and chromosome-scale assembly of the giantPleurodeles waltlgenome.</title>
        <authorList>
            <person name="Brown T."/>
            <person name="Elewa A."/>
            <person name="Iarovenko S."/>
            <person name="Subramanian E."/>
            <person name="Araus A.J."/>
            <person name="Petzold A."/>
            <person name="Susuki M."/>
            <person name="Suzuki K.-i.T."/>
            <person name="Hayashi T."/>
            <person name="Toyoda A."/>
            <person name="Oliveira C."/>
            <person name="Osipova E."/>
            <person name="Leigh N.D."/>
            <person name="Simon A."/>
            <person name="Yun M.H."/>
        </authorList>
    </citation>
    <scope>NUCLEOTIDE SEQUENCE</scope>
    <source>
        <strain evidence="2">20211129_DDA</strain>
        <tissue evidence="2">Liver</tissue>
    </source>
</reference>
<sequence length="119" mass="14166">MATKQLPVPVRKVAKSCMEFEEKLNTMENRTSIVEAEVEVLKEQAEIQGRQLTCIMWKLEDYENWQRRNHLRFLGIEEGVEGDDIRTHVIKLLRNAFPELTKWDWEAEIQRVHIFSLAR</sequence>
<dbReference type="EMBL" id="JANPWB010000010">
    <property type="protein sequence ID" value="KAJ1143295.1"/>
    <property type="molecule type" value="Genomic_DNA"/>
</dbReference>
<organism evidence="2 3">
    <name type="scientific">Pleurodeles waltl</name>
    <name type="common">Iberian ribbed newt</name>
    <dbReference type="NCBI Taxonomy" id="8319"/>
    <lineage>
        <taxon>Eukaryota</taxon>
        <taxon>Metazoa</taxon>
        <taxon>Chordata</taxon>
        <taxon>Craniata</taxon>
        <taxon>Vertebrata</taxon>
        <taxon>Euteleostomi</taxon>
        <taxon>Amphibia</taxon>
        <taxon>Batrachia</taxon>
        <taxon>Caudata</taxon>
        <taxon>Salamandroidea</taxon>
        <taxon>Salamandridae</taxon>
        <taxon>Pleurodelinae</taxon>
        <taxon>Pleurodeles</taxon>
    </lineage>
</organism>
<dbReference type="Proteomes" id="UP001066276">
    <property type="component" value="Chromosome 6"/>
</dbReference>
<name>A0AAV7QTH1_PLEWA</name>
<keyword evidence="3" id="KW-1185">Reference proteome</keyword>
<dbReference type="AlphaFoldDB" id="A0AAV7QTH1"/>
<comment type="caution">
    <text evidence="2">The sequence shown here is derived from an EMBL/GenBank/DDBJ whole genome shotgun (WGS) entry which is preliminary data.</text>
</comment>
<keyword evidence="1" id="KW-0175">Coiled coil</keyword>
<evidence type="ECO:0000313" key="2">
    <source>
        <dbReference type="EMBL" id="KAJ1143295.1"/>
    </source>
</evidence>
<evidence type="ECO:0000313" key="3">
    <source>
        <dbReference type="Proteomes" id="UP001066276"/>
    </source>
</evidence>
<proteinExistence type="predicted"/>
<gene>
    <name evidence="2" type="ORF">NDU88_009605</name>
</gene>
<accession>A0AAV7QTH1</accession>
<feature type="coiled-coil region" evidence="1">
    <location>
        <begin position="10"/>
        <end position="44"/>
    </location>
</feature>
<dbReference type="Gene3D" id="3.30.70.1820">
    <property type="entry name" value="L1 transposable element, RRM domain"/>
    <property type="match status" value="1"/>
</dbReference>